<dbReference type="Pfam" id="PF01479">
    <property type="entry name" value="S4"/>
    <property type="match status" value="1"/>
</dbReference>
<dbReference type="NCBIfam" id="NF003717">
    <property type="entry name" value="PRK05327.1"/>
    <property type="match status" value="1"/>
</dbReference>
<evidence type="ECO:0000256" key="1">
    <source>
        <dbReference type="ARBA" id="ARBA00007465"/>
    </source>
</evidence>
<dbReference type="CDD" id="cd00165">
    <property type="entry name" value="S4"/>
    <property type="match status" value="1"/>
</dbReference>
<keyword evidence="3 7" id="KW-0694">RNA-binding</keyword>
<evidence type="ECO:0000259" key="10">
    <source>
        <dbReference type="SMART" id="SM00363"/>
    </source>
</evidence>
<evidence type="ECO:0000256" key="3">
    <source>
        <dbReference type="ARBA" id="ARBA00022884"/>
    </source>
</evidence>
<dbReference type="EMBL" id="CP072648">
    <property type="protein sequence ID" value="QUW03494.1"/>
    <property type="molecule type" value="Genomic_DNA"/>
</dbReference>
<keyword evidence="2 7" id="KW-0699">rRNA-binding</keyword>
<evidence type="ECO:0000259" key="11">
    <source>
        <dbReference type="SMART" id="SM01390"/>
    </source>
</evidence>
<dbReference type="PROSITE" id="PS00632">
    <property type="entry name" value="RIBOSOMAL_S4"/>
    <property type="match status" value="1"/>
</dbReference>
<evidence type="ECO:0000256" key="4">
    <source>
        <dbReference type="ARBA" id="ARBA00022980"/>
    </source>
</evidence>
<gene>
    <name evidence="7 12" type="primary">rpsD</name>
    <name evidence="12" type="ORF">J8C06_03380</name>
</gene>
<dbReference type="InterPro" id="IPR001912">
    <property type="entry name" value="Ribosomal_uS4_N"/>
</dbReference>
<name>A0ABX8BCW8_9BACT</name>
<dbReference type="InterPro" id="IPR036986">
    <property type="entry name" value="S4_RNA-bd_sf"/>
</dbReference>
<evidence type="ECO:0000313" key="12">
    <source>
        <dbReference type="EMBL" id="QUW03494.1"/>
    </source>
</evidence>
<dbReference type="SMART" id="SM01390">
    <property type="entry name" value="Ribosomal_S4"/>
    <property type="match status" value="1"/>
</dbReference>
<comment type="similarity">
    <text evidence="1 7 8">Belongs to the universal ribosomal protein uS4 family.</text>
</comment>
<proteinExistence type="inferred from homology"/>
<feature type="domain" description="Small ribosomal subunit protein uS4 N-terminal" evidence="11">
    <location>
        <begin position="3"/>
        <end position="100"/>
    </location>
</feature>
<evidence type="ECO:0000256" key="6">
    <source>
        <dbReference type="ARBA" id="ARBA00035254"/>
    </source>
</evidence>
<comment type="function">
    <text evidence="7">One of the primary rRNA binding proteins, it binds directly to 16S rRNA where it nucleates assembly of the body of the 30S subunit.</text>
</comment>
<dbReference type="InterPro" id="IPR002942">
    <property type="entry name" value="S4_RNA-bd"/>
</dbReference>
<reference evidence="12 13" key="1">
    <citation type="submission" date="2021-03" db="EMBL/GenBank/DDBJ databases">
        <title>Genomic and phenotypic characterization of Chloracidobacterium isolates provides evidence for multiple species.</title>
        <authorList>
            <person name="Saini M.K."/>
            <person name="Costas A.M.G."/>
            <person name="Tank M."/>
            <person name="Bryant D.A."/>
        </authorList>
    </citation>
    <scope>NUCLEOTIDE SEQUENCE [LARGE SCALE GENOMIC DNA]</scope>
    <source>
        <strain evidence="12 13">BV2-C</strain>
    </source>
</reference>
<evidence type="ECO:0000256" key="9">
    <source>
        <dbReference type="SAM" id="MobiDB-lite"/>
    </source>
</evidence>
<dbReference type="SMART" id="SM00363">
    <property type="entry name" value="S4"/>
    <property type="match status" value="1"/>
</dbReference>
<sequence length="212" mass="24253">MARYRDAVCRLCRREGAKLFLKGNRCYKPSCPIEKRGTYPPGQHGKDSKRGKLTGYGEQLREKQKVKRIYGMLEGQFRSYFEKASRQRGIVGENLLVLLEKRLDNVVYRIGFATSRAQARQLVNHGHVRVNGKKVDIPSFQVKVGDIISIKDESAKNPHILHAFETAVGRGRPNWIEVENKTILSGRVVSLPRREDITQSISEQMIIELYSK</sequence>
<comment type="function">
    <text evidence="7">With S5 and S12 plays an important role in translational accuracy.</text>
</comment>
<dbReference type="Pfam" id="PF00163">
    <property type="entry name" value="Ribosomal_S4"/>
    <property type="match status" value="1"/>
</dbReference>
<evidence type="ECO:0000256" key="8">
    <source>
        <dbReference type="RuleBase" id="RU003699"/>
    </source>
</evidence>
<feature type="region of interest" description="Disordered" evidence="9">
    <location>
        <begin position="34"/>
        <end position="55"/>
    </location>
</feature>
<accession>A0ABX8BCW8</accession>
<dbReference type="RefSeq" id="WP_211429384.1">
    <property type="nucleotide sequence ID" value="NZ_CP072648.1"/>
</dbReference>
<dbReference type="Gene3D" id="1.10.1050.10">
    <property type="entry name" value="Ribosomal Protein S4 Delta 41, Chain A, domain 1"/>
    <property type="match status" value="1"/>
</dbReference>
<dbReference type="Proteomes" id="UP000676506">
    <property type="component" value="Chromosome 1"/>
</dbReference>
<dbReference type="InterPro" id="IPR018079">
    <property type="entry name" value="Ribosomal_uS4_CS"/>
</dbReference>
<feature type="domain" description="RNA-binding S4" evidence="10">
    <location>
        <begin position="101"/>
        <end position="159"/>
    </location>
</feature>
<keyword evidence="5 7" id="KW-0687">Ribonucleoprotein</keyword>
<dbReference type="GO" id="GO:0005840">
    <property type="term" value="C:ribosome"/>
    <property type="evidence" value="ECO:0007669"/>
    <property type="project" value="UniProtKB-KW"/>
</dbReference>
<evidence type="ECO:0000256" key="7">
    <source>
        <dbReference type="HAMAP-Rule" id="MF_01306"/>
    </source>
</evidence>
<dbReference type="NCBIfam" id="TIGR01017">
    <property type="entry name" value="rpsD_bact"/>
    <property type="match status" value="1"/>
</dbReference>
<keyword evidence="4 7" id="KW-0689">Ribosomal protein</keyword>
<dbReference type="InterPro" id="IPR005709">
    <property type="entry name" value="Ribosomal_uS4_bac-type"/>
</dbReference>
<dbReference type="Gene3D" id="3.10.290.10">
    <property type="entry name" value="RNA-binding S4 domain"/>
    <property type="match status" value="1"/>
</dbReference>
<evidence type="ECO:0000256" key="2">
    <source>
        <dbReference type="ARBA" id="ARBA00022730"/>
    </source>
</evidence>
<dbReference type="PROSITE" id="PS50889">
    <property type="entry name" value="S4"/>
    <property type="match status" value="1"/>
</dbReference>
<keyword evidence="13" id="KW-1185">Reference proteome</keyword>
<dbReference type="SUPFAM" id="SSF55174">
    <property type="entry name" value="Alpha-L RNA-binding motif"/>
    <property type="match status" value="1"/>
</dbReference>
<evidence type="ECO:0000313" key="13">
    <source>
        <dbReference type="Proteomes" id="UP000676506"/>
    </source>
</evidence>
<dbReference type="PANTHER" id="PTHR11831:SF4">
    <property type="entry name" value="SMALL RIBOSOMAL SUBUNIT PROTEIN US4M"/>
    <property type="match status" value="1"/>
</dbReference>
<dbReference type="InterPro" id="IPR022801">
    <property type="entry name" value="Ribosomal_uS4"/>
</dbReference>
<organism evidence="12 13">
    <name type="scientific">Chloracidobacterium validum</name>
    <dbReference type="NCBI Taxonomy" id="2821543"/>
    <lineage>
        <taxon>Bacteria</taxon>
        <taxon>Pseudomonadati</taxon>
        <taxon>Acidobacteriota</taxon>
        <taxon>Terriglobia</taxon>
        <taxon>Terriglobales</taxon>
        <taxon>Acidobacteriaceae</taxon>
        <taxon>Chloracidobacterium</taxon>
    </lineage>
</organism>
<protein>
    <recommendedName>
        <fullName evidence="6 7">Small ribosomal subunit protein uS4</fullName>
    </recommendedName>
</protein>
<comment type="subunit">
    <text evidence="7">Part of the 30S ribosomal subunit. Contacts protein S5. The interaction surface between S4 and S5 is involved in control of translational fidelity.</text>
</comment>
<dbReference type="HAMAP" id="MF_01306_B">
    <property type="entry name" value="Ribosomal_uS4_B"/>
    <property type="match status" value="1"/>
</dbReference>
<dbReference type="PANTHER" id="PTHR11831">
    <property type="entry name" value="30S 40S RIBOSOMAL PROTEIN"/>
    <property type="match status" value="1"/>
</dbReference>
<evidence type="ECO:0000256" key="5">
    <source>
        <dbReference type="ARBA" id="ARBA00023274"/>
    </source>
</evidence>